<evidence type="ECO:0000313" key="4">
    <source>
        <dbReference type="Proteomes" id="UP000789375"/>
    </source>
</evidence>
<dbReference type="EMBL" id="CAJVPP010000323">
    <property type="protein sequence ID" value="CAG8469434.1"/>
    <property type="molecule type" value="Genomic_DNA"/>
</dbReference>
<comment type="caution">
    <text evidence="3">The sequence shown here is derived from an EMBL/GenBank/DDBJ whole genome shotgun (WGS) entry which is preliminary data.</text>
</comment>
<dbReference type="PROSITE" id="PS50084">
    <property type="entry name" value="KH_TYPE_1"/>
    <property type="match status" value="1"/>
</dbReference>
<name>A0A9N8W380_FUNMO</name>
<dbReference type="CDD" id="cd00105">
    <property type="entry name" value="KH-I"/>
    <property type="match status" value="1"/>
</dbReference>
<dbReference type="SUPFAM" id="SSF54791">
    <property type="entry name" value="Eukaryotic type KH-domain (KH-domain type I)"/>
    <property type="match status" value="1"/>
</dbReference>
<dbReference type="AlphaFoldDB" id="A0A9N8W380"/>
<evidence type="ECO:0000259" key="2">
    <source>
        <dbReference type="SMART" id="SM00322"/>
    </source>
</evidence>
<organism evidence="3 4">
    <name type="scientific">Funneliformis mosseae</name>
    <name type="common">Endomycorrhizal fungus</name>
    <name type="synonym">Glomus mosseae</name>
    <dbReference type="NCBI Taxonomy" id="27381"/>
    <lineage>
        <taxon>Eukaryota</taxon>
        <taxon>Fungi</taxon>
        <taxon>Fungi incertae sedis</taxon>
        <taxon>Mucoromycota</taxon>
        <taxon>Glomeromycotina</taxon>
        <taxon>Glomeromycetes</taxon>
        <taxon>Glomerales</taxon>
        <taxon>Glomeraceae</taxon>
        <taxon>Funneliformis</taxon>
    </lineage>
</organism>
<dbReference type="SMART" id="SM00322">
    <property type="entry name" value="KH"/>
    <property type="match status" value="1"/>
</dbReference>
<reference evidence="3" key="1">
    <citation type="submission" date="2021-06" db="EMBL/GenBank/DDBJ databases">
        <authorList>
            <person name="Kallberg Y."/>
            <person name="Tangrot J."/>
            <person name="Rosling A."/>
        </authorList>
    </citation>
    <scope>NUCLEOTIDE SEQUENCE</scope>
    <source>
        <strain evidence="3">87-6 pot B 2015</strain>
    </source>
</reference>
<evidence type="ECO:0000256" key="1">
    <source>
        <dbReference type="PROSITE-ProRule" id="PRU00117"/>
    </source>
</evidence>
<dbReference type="GO" id="GO:0003723">
    <property type="term" value="F:RNA binding"/>
    <property type="evidence" value="ECO:0007669"/>
    <property type="project" value="UniProtKB-UniRule"/>
</dbReference>
<proteinExistence type="predicted"/>
<evidence type="ECO:0000313" key="3">
    <source>
        <dbReference type="EMBL" id="CAG8469434.1"/>
    </source>
</evidence>
<dbReference type="Gene3D" id="3.30.1370.10">
    <property type="entry name" value="K Homology domain, type 1"/>
    <property type="match status" value="1"/>
</dbReference>
<protein>
    <submittedName>
        <fullName evidence="3">13424_t:CDS:1</fullName>
    </submittedName>
</protein>
<dbReference type="Pfam" id="PF00013">
    <property type="entry name" value="KH_1"/>
    <property type="match status" value="1"/>
</dbReference>
<feature type="domain" description="K Homology" evidence="2">
    <location>
        <begin position="2"/>
        <end position="63"/>
    </location>
</feature>
<dbReference type="Proteomes" id="UP000789375">
    <property type="component" value="Unassembled WGS sequence"/>
</dbReference>
<dbReference type="InterPro" id="IPR004087">
    <property type="entry name" value="KH_dom"/>
</dbReference>
<keyword evidence="1" id="KW-0694">RNA-binding</keyword>
<dbReference type="InterPro" id="IPR036612">
    <property type="entry name" value="KH_dom_type_1_sf"/>
</dbReference>
<dbReference type="InterPro" id="IPR004088">
    <property type="entry name" value="KH_dom_type_1"/>
</dbReference>
<keyword evidence="4" id="KW-1185">Reference proteome</keyword>
<sequence length="423" mass="48891">MNSECIKVPTNSIGLIKGKKGVNLKDIERRSSAKCEIKEDHIVVTGSNDARRIAINFIKDCVYNSIIVYRHPIEAIIALRPPLVELKNILFVKYKGVVDMNNVNKPFFVLDEGKKKRKHEKLDDLSSSLNNLNIEKINRIIAPEKDEPLIDYITERLVKLVSSNKTHIFKLKVNIGKQLFYPAIKKRLHLPPSVKFANLLKYEIGYQRDIKVVFMNYISSGIAKEIENRLDKLGYKEDNEKIVQRASIHLIDVNEEKRYTISTDITSEGYLKIRKYSVDNMKHLFLSFTRSKSDLDFRFRILSREPPITNVPHRLINLINKATYDPDTMTVHLTDTTDYLFTVIRVKVKRKLFNNKDDLSNSRLKVTISEIQEMGKKGTQVSVTSDSLQENLEKLEETCNKEVGQFVNEMNRIVDGLQYNVTD</sequence>
<gene>
    <name evidence="3" type="ORF">FMOSSE_LOCUS2441</name>
</gene>
<accession>A0A9N8W380</accession>